<dbReference type="Pfam" id="PF02698">
    <property type="entry name" value="DUF218"/>
    <property type="match status" value="1"/>
</dbReference>
<accession>A0A9X2DVX8</accession>
<dbReference type="PANTHER" id="PTHR30336">
    <property type="entry name" value="INNER MEMBRANE PROTEIN, PROBABLE PERMEASE"/>
    <property type="match status" value="1"/>
</dbReference>
<protein>
    <submittedName>
        <fullName evidence="2">YdcF family protein</fullName>
    </submittedName>
</protein>
<evidence type="ECO:0000313" key="3">
    <source>
        <dbReference type="Proteomes" id="UP001155240"/>
    </source>
</evidence>
<dbReference type="AlphaFoldDB" id="A0A9X2DVX8"/>
<dbReference type="PANTHER" id="PTHR30336:SF20">
    <property type="entry name" value="DUF218 DOMAIN-CONTAINING PROTEIN"/>
    <property type="match status" value="1"/>
</dbReference>
<gene>
    <name evidence="2" type="ORF">NB037_06410</name>
</gene>
<dbReference type="CDD" id="cd06259">
    <property type="entry name" value="YdcF-like"/>
    <property type="match status" value="1"/>
</dbReference>
<dbReference type="InterPro" id="IPR003848">
    <property type="entry name" value="DUF218"/>
</dbReference>
<sequence>MGLAVVVFVAVLVLSEAAHWRASRREVRPVPRDVGRESVVVLGFRNRGPRANAVNRYRVRAALRSRHTPGSVLVLCGGSVAGSVPEAELMARYARRERRYRGPLVLERESRTTEENLRNAAALLDGSDTVVLVSNSLHAERARRLLRRLRPDLAARLVRAEEHRFGEIPLQKLVAAVLEAARATGGAAPLG</sequence>
<comment type="caution">
    <text evidence="2">The sequence shown here is derived from an EMBL/GenBank/DDBJ whole genome shotgun (WGS) entry which is preliminary data.</text>
</comment>
<evidence type="ECO:0000259" key="1">
    <source>
        <dbReference type="Pfam" id="PF02698"/>
    </source>
</evidence>
<keyword evidence="3" id="KW-1185">Reference proteome</keyword>
<organism evidence="2 3">
    <name type="scientific">Rathayibacter rubneri</name>
    <dbReference type="NCBI Taxonomy" id="2950106"/>
    <lineage>
        <taxon>Bacteria</taxon>
        <taxon>Bacillati</taxon>
        <taxon>Actinomycetota</taxon>
        <taxon>Actinomycetes</taxon>
        <taxon>Micrococcales</taxon>
        <taxon>Microbacteriaceae</taxon>
        <taxon>Rathayibacter</taxon>
    </lineage>
</organism>
<dbReference type="InterPro" id="IPR014729">
    <property type="entry name" value="Rossmann-like_a/b/a_fold"/>
</dbReference>
<dbReference type="EMBL" id="JAMRYM010000017">
    <property type="protein sequence ID" value="MCM6762050.1"/>
    <property type="molecule type" value="Genomic_DNA"/>
</dbReference>
<dbReference type="Proteomes" id="UP001155240">
    <property type="component" value="Unassembled WGS sequence"/>
</dbReference>
<proteinExistence type="predicted"/>
<name>A0A9X2DVX8_9MICO</name>
<reference evidence="2" key="1">
    <citation type="submission" date="2022-06" db="EMBL/GenBank/DDBJ databases">
        <title>Whole genome shotgun sequencing (WGS) of Rathayibacter sp. ZW T2_19, isolated from stored onions (Allium cepa).</title>
        <authorList>
            <person name="Stoll D.A."/>
            <person name="Huch M."/>
        </authorList>
    </citation>
    <scope>NUCLEOTIDE SEQUENCE</scope>
    <source>
        <strain evidence="2">ZW T2_19</strain>
    </source>
</reference>
<evidence type="ECO:0000313" key="2">
    <source>
        <dbReference type="EMBL" id="MCM6762050.1"/>
    </source>
</evidence>
<dbReference type="GO" id="GO:0005886">
    <property type="term" value="C:plasma membrane"/>
    <property type="evidence" value="ECO:0007669"/>
    <property type="project" value="TreeGrafter"/>
</dbReference>
<dbReference type="InterPro" id="IPR051599">
    <property type="entry name" value="Cell_Envelope_Assoc"/>
</dbReference>
<dbReference type="RefSeq" id="WP_251944468.1">
    <property type="nucleotide sequence ID" value="NZ_JAMRYM010000017.1"/>
</dbReference>
<feature type="domain" description="DUF218" evidence="1">
    <location>
        <begin position="38"/>
        <end position="150"/>
    </location>
</feature>
<dbReference type="Gene3D" id="3.40.50.620">
    <property type="entry name" value="HUPs"/>
    <property type="match status" value="1"/>
</dbReference>